<dbReference type="SMART" id="SM00342">
    <property type="entry name" value="HTH_ARAC"/>
    <property type="match status" value="1"/>
</dbReference>
<dbReference type="EMBL" id="JAVRFG010000012">
    <property type="protein sequence ID" value="MDT0491210.1"/>
    <property type="molecule type" value="Genomic_DNA"/>
</dbReference>
<gene>
    <name evidence="6" type="ORF">RM717_11895</name>
</gene>
<evidence type="ECO:0000259" key="5">
    <source>
        <dbReference type="PROSITE" id="PS01124"/>
    </source>
</evidence>
<proteinExistence type="predicted"/>
<dbReference type="SUPFAM" id="SSF46689">
    <property type="entry name" value="Homeodomain-like"/>
    <property type="match status" value="2"/>
</dbReference>
<keyword evidence="7" id="KW-1185">Reference proteome</keyword>
<dbReference type="PANTHER" id="PTHR46796">
    <property type="entry name" value="HTH-TYPE TRANSCRIPTIONAL ACTIVATOR RHAS-RELATED"/>
    <property type="match status" value="1"/>
</dbReference>
<dbReference type="InterPro" id="IPR050204">
    <property type="entry name" value="AraC_XylS_family_regulators"/>
</dbReference>
<feature type="region of interest" description="Disordered" evidence="4">
    <location>
        <begin position="268"/>
        <end position="308"/>
    </location>
</feature>
<dbReference type="InterPro" id="IPR018060">
    <property type="entry name" value="HTH_AraC"/>
</dbReference>
<evidence type="ECO:0000256" key="1">
    <source>
        <dbReference type="ARBA" id="ARBA00023015"/>
    </source>
</evidence>
<protein>
    <submittedName>
        <fullName evidence="6">AraC family transcriptional regulator</fullName>
    </submittedName>
</protein>
<feature type="domain" description="HTH araC/xylS-type" evidence="5">
    <location>
        <begin position="179"/>
        <end position="277"/>
    </location>
</feature>
<evidence type="ECO:0000256" key="3">
    <source>
        <dbReference type="ARBA" id="ARBA00023163"/>
    </source>
</evidence>
<evidence type="ECO:0000313" key="6">
    <source>
        <dbReference type="EMBL" id="MDT0491210.1"/>
    </source>
</evidence>
<organism evidence="6 7">
    <name type="scientific">Streptomyces stephensoniae</name>
    <dbReference type="NCBI Taxonomy" id="3375367"/>
    <lineage>
        <taxon>Bacteria</taxon>
        <taxon>Bacillati</taxon>
        <taxon>Actinomycetota</taxon>
        <taxon>Actinomycetes</taxon>
        <taxon>Kitasatosporales</taxon>
        <taxon>Streptomycetaceae</taxon>
        <taxon>Streptomyces</taxon>
    </lineage>
</organism>
<name>A0ABU2W022_9ACTN</name>
<dbReference type="Pfam" id="PF12852">
    <property type="entry name" value="Cupin_6"/>
    <property type="match status" value="1"/>
</dbReference>
<keyword evidence="2" id="KW-0238">DNA-binding</keyword>
<evidence type="ECO:0000256" key="4">
    <source>
        <dbReference type="SAM" id="MobiDB-lite"/>
    </source>
</evidence>
<dbReference type="InterPro" id="IPR009057">
    <property type="entry name" value="Homeodomain-like_sf"/>
</dbReference>
<feature type="compositionally biased region" description="Basic and acidic residues" evidence="4">
    <location>
        <begin position="272"/>
        <end position="291"/>
    </location>
</feature>
<reference evidence="7" key="1">
    <citation type="submission" date="2023-07" db="EMBL/GenBank/DDBJ databases">
        <title>30 novel species of actinomycetes from the DSMZ collection.</title>
        <authorList>
            <person name="Nouioui I."/>
        </authorList>
    </citation>
    <scope>NUCLEOTIDE SEQUENCE [LARGE SCALE GENOMIC DNA]</scope>
    <source>
        <strain evidence="7">DSM 40932</strain>
    </source>
</reference>
<dbReference type="Gene3D" id="1.10.10.60">
    <property type="entry name" value="Homeodomain-like"/>
    <property type="match status" value="2"/>
</dbReference>
<keyword evidence="1" id="KW-0805">Transcription regulation</keyword>
<dbReference type="Pfam" id="PF12833">
    <property type="entry name" value="HTH_18"/>
    <property type="match status" value="1"/>
</dbReference>
<dbReference type="InterPro" id="IPR032783">
    <property type="entry name" value="AraC_lig"/>
</dbReference>
<sequence length="308" mass="32669">MDGSWSLRFAAGSPLTLATMVRGRAWIVPATGEPVAVETGDIAVLRGRAPYTVADDPATPPHAVIGSAEYCVGGSGPGEAGEGPDGSALLLSGAYTGRGEISERLLRALPEVLVLPGADCHRTLRDLVVEAVAADGPGQQVMCDRLLDLLLLSTLRTWFDRSEAHAPLWYRALDDPVVDHALWLLHDAPARPWTVAGLAAATGVSRAALARRFTAQVGEPPMTYLATWRIALASDLLRGTDATVGSIAGKVGYANAFALSVAFKRHRGTTPTEHRATAPERENEPRPDREIGPPVQENEPGPTVSRGW</sequence>
<comment type="caution">
    <text evidence="6">The sequence shown here is derived from an EMBL/GenBank/DDBJ whole genome shotgun (WGS) entry which is preliminary data.</text>
</comment>
<evidence type="ECO:0000256" key="2">
    <source>
        <dbReference type="ARBA" id="ARBA00023125"/>
    </source>
</evidence>
<dbReference type="Proteomes" id="UP001180556">
    <property type="component" value="Unassembled WGS sequence"/>
</dbReference>
<dbReference type="PANTHER" id="PTHR46796:SF13">
    <property type="entry name" value="HTH-TYPE TRANSCRIPTIONAL ACTIVATOR RHAS"/>
    <property type="match status" value="1"/>
</dbReference>
<keyword evidence="3" id="KW-0804">Transcription</keyword>
<dbReference type="RefSeq" id="WP_311598918.1">
    <property type="nucleotide sequence ID" value="NZ_JAVRFG010000012.1"/>
</dbReference>
<accession>A0ABU2W022</accession>
<dbReference type="PROSITE" id="PS01124">
    <property type="entry name" value="HTH_ARAC_FAMILY_2"/>
    <property type="match status" value="1"/>
</dbReference>
<evidence type="ECO:0000313" key="7">
    <source>
        <dbReference type="Proteomes" id="UP001180556"/>
    </source>
</evidence>